<proteinExistence type="predicted"/>
<dbReference type="AlphaFoldDB" id="A0A9P1IZX3"/>
<name>A0A9P1IZX3_9PELO</name>
<dbReference type="Proteomes" id="UP001152747">
    <property type="component" value="Unassembled WGS sequence"/>
</dbReference>
<evidence type="ECO:0000313" key="1">
    <source>
        <dbReference type="EMBL" id="CAI5453751.1"/>
    </source>
</evidence>
<protein>
    <submittedName>
        <fullName evidence="1">Uncharacterized protein</fullName>
    </submittedName>
</protein>
<comment type="caution">
    <text evidence="1">The sequence shown here is derived from an EMBL/GenBank/DDBJ whole genome shotgun (WGS) entry which is preliminary data.</text>
</comment>
<keyword evidence="2" id="KW-1185">Reference proteome</keyword>
<dbReference type="OrthoDB" id="5955292at2759"/>
<sequence>MFDRVLSEVNRKRVASEAVSTQQFNEKLGMFSAIGQESANQKKLKMTPSQKVCLKCMAGESGHITHILSSISK</sequence>
<gene>
    <name evidence="1" type="ORF">CAMP_LOCUS16388</name>
</gene>
<dbReference type="EMBL" id="CANHGI010000005">
    <property type="protein sequence ID" value="CAI5453751.1"/>
    <property type="molecule type" value="Genomic_DNA"/>
</dbReference>
<reference evidence="1" key="1">
    <citation type="submission" date="2022-11" db="EMBL/GenBank/DDBJ databases">
        <authorList>
            <person name="Kikuchi T."/>
        </authorList>
    </citation>
    <scope>NUCLEOTIDE SEQUENCE</scope>
    <source>
        <strain evidence="1">PS1010</strain>
    </source>
</reference>
<organism evidence="1 2">
    <name type="scientific">Caenorhabditis angaria</name>
    <dbReference type="NCBI Taxonomy" id="860376"/>
    <lineage>
        <taxon>Eukaryota</taxon>
        <taxon>Metazoa</taxon>
        <taxon>Ecdysozoa</taxon>
        <taxon>Nematoda</taxon>
        <taxon>Chromadorea</taxon>
        <taxon>Rhabditida</taxon>
        <taxon>Rhabditina</taxon>
        <taxon>Rhabditomorpha</taxon>
        <taxon>Rhabditoidea</taxon>
        <taxon>Rhabditidae</taxon>
        <taxon>Peloderinae</taxon>
        <taxon>Caenorhabditis</taxon>
    </lineage>
</organism>
<accession>A0A9P1IZX3</accession>
<evidence type="ECO:0000313" key="2">
    <source>
        <dbReference type="Proteomes" id="UP001152747"/>
    </source>
</evidence>